<proteinExistence type="predicted"/>
<accession>A0A3B1DFY7</accession>
<protein>
    <submittedName>
        <fullName evidence="1">Uncharacterized protein</fullName>
    </submittedName>
</protein>
<organism evidence="1">
    <name type="scientific">hydrothermal vent metagenome</name>
    <dbReference type="NCBI Taxonomy" id="652676"/>
    <lineage>
        <taxon>unclassified sequences</taxon>
        <taxon>metagenomes</taxon>
        <taxon>ecological metagenomes</taxon>
    </lineage>
</organism>
<gene>
    <name evidence="1" type="ORF">MNBD_UNCLBAC01-695</name>
</gene>
<evidence type="ECO:0000313" key="1">
    <source>
        <dbReference type="EMBL" id="VAX34954.1"/>
    </source>
</evidence>
<dbReference type="Pfam" id="PF01008">
    <property type="entry name" value="IF-2B"/>
    <property type="match status" value="1"/>
</dbReference>
<dbReference type="SUPFAM" id="SSF100950">
    <property type="entry name" value="NagB/RpiA/CoA transferase-like"/>
    <property type="match status" value="1"/>
</dbReference>
<dbReference type="InterPro" id="IPR000649">
    <property type="entry name" value="IF-2B-related"/>
</dbReference>
<dbReference type="InterPro" id="IPR037171">
    <property type="entry name" value="NagB/RpiA_transferase-like"/>
</dbReference>
<dbReference type="AlphaFoldDB" id="A0A3B1DFY7"/>
<dbReference type="Gene3D" id="3.40.50.10470">
    <property type="entry name" value="Translation initiation factor eif-2b, domain 2"/>
    <property type="match status" value="1"/>
</dbReference>
<dbReference type="EMBL" id="UOGJ01000020">
    <property type="protein sequence ID" value="VAX34954.1"/>
    <property type="molecule type" value="Genomic_DNA"/>
</dbReference>
<dbReference type="InterPro" id="IPR042529">
    <property type="entry name" value="IF_2B-like_C"/>
</dbReference>
<name>A0A3B1DFY7_9ZZZZ</name>
<reference evidence="1" key="1">
    <citation type="submission" date="2018-06" db="EMBL/GenBank/DDBJ databases">
        <authorList>
            <person name="Zhirakovskaya E."/>
        </authorList>
    </citation>
    <scope>NUCLEOTIDE SEQUENCE</scope>
</reference>
<sequence length="161" mass="18264">MNIPNKKSIILLHGLFDEKFFEDLSKRKFQEVFVLEGRPSLKSSRSICTQLLKHKIKPTIIADNMAGFLFYKNLIKEVCMSYQSFGKEDGALCLAGGLILSVLAKNHKVMVKVYPTIEDSLLIAKPKEVLHFNGERVAPRGVKGYAPLVEWVPKKYINKIL</sequence>